<organism evidence="2">
    <name type="scientific">Arundo donax</name>
    <name type="common">Giant reed</name>
    <name type="synonym">Donax arundinaceus</name>
    <dbReference type="NCBI Taxonomy" id="35708"/>
    <lineage>
        <taxon>Eukaryota</taxon>
        <taxon>Viridiplantae</taxon>
        <taxon>Streptophyta</taxon>
        <taxon>Embryophyta</taxon>
        <taxon>Tracheophyta</taxon>
        <taxon>Spermatophyta</taxon>
        <taxon>Magnoliopsida</taxon>
        <taxon>Liliopsida</taxon>
        <taxon>Poales</taxon>
        <taxon>Poaceae</taxon>
        <taxon>PACMAD clade</taxon>
        <taxon>Arundinoideae</taxon>
        <taxon>Arundineae</taxon>
        <taxon>Arundo</taxon>
    </lineage>
</organism>
<dbReference type="AlphaFoldDB" id="A0A0A9DVF5"/>
<proteinExistence type="predicted"/>
<feature type="region of interest" description="Disordered" evidence="1">
    <location>
        <begin position="1"/>
        <end position="35"/>
    </location>
</feature>
<protein>
    <submittedName>
        <fullName evidence="2">Uncharacterized protein</fullName>
    </submittedName>
</protein>
<reference evidence="2" key="2">
    <citation type="journal article" date="2015" name="Data Brief">
        <title>Shoot transcriptome of the giant reed, Arundo donax.</title>
        <authorList>
            <person name="Barrero R.A."/>
            <person name="Guerrero F.D."/>
            <person name="Moolhuijzen P."/>
            <person name="Goolsby J.A."/>
            <person name="Tidwell J."/>
            <person name="Bellgard S.E."/>
            <person name="Bellgard M.I."/>
        </authorList>
    </citation>
    <scope>NUCLEOTIDE SEQUENCE</scope>
    <source>
        <tissue evidence="2">Shoot tissue taken approximately 20 cm above the soil surface</tissue>
    </source>
</reference>
<dbReference type="EMBL" id="GBRH01210133">
    <property type="protein sequence ID" value="JAD87762.1"/>
    <property type="molecule type" value="Transcribed_RNA"/>
</dbReference>
<name>A0A0A9DVF5_ARUDO</name>
<reference evidence="2" key="1">
    <citation type="submission" date="2014-09" db="EMBL/GenBank/DDBJ databases">
        <authorList>
            <person name="Magalhaes I.L.F."/>
            <person name="Oliveira U."/>
            <person name="Santos F.R."/>
            <person name="Vidigal T.H.D.A."/>
            <person name="Brescovit A.D."/>
            <person name="Santos A.J."/>
        </authorList>
    </citation>
    <scope>NUCLEOTIDE SEQUENCE</scope>
    <source>
        <tissue evidence="2">Shoot tissue taken approximately 20 cm above the soil surface</tissue>
    </source>
</reference>
<evidence type="ECO:0000256" key="1">
    <source>
        <dbReference type="SAM" id="MobiDB-lite"/>
    </source>
</evidence>
<accession>A0A0A9DVF5</accession>
<evidence type="ECO:0000313" key="2">
    <source>
        <dbReference type="EMBL" id="JAD87762.1"/>
    </source>
</evidence>
<sequence>MARARHGQTLDTVAAATRTARRRRGSPSCPPPSKSSTVVIVFWAPSSTDLPSAEAEDAKKQEGQGGHRALYERLLEAHRLPSRVRVLLCEPEGN</sequence>